<sequence>MPTVPFDAVTIIPQTPPSTPQNDSCGDAGCRLLPFHPRKALPRTRPRRAWWRELLSWQAGSSGETSGMEAGVFPPIAVSTMSSSSSSRLWPKAPAAKGGSASLTSTSTSLRLAKAPKRPPSAHLKWATQVREQQGEWLKEHRFVKKGKPRRSQSPSQTRKDTGNAAFLPALTGTVVDWATCLRVSDEAVCAVREEQKGFNRRRQHAMEKLMDTQQKWRMSHAALDRRRRNQQVQHVDAGPDLAVAAPRLERSDSSYSFGMGSALSSPQGSSTSLAERPAGVRFEAEPTVAGASSPQLSDGTEMPVDEEETPVDEEESPWKRSPSGKALFRKSVSAVMAGNKWSSVAAVIDLQAKRDEEAKNLVADQANLVSNVTEKIEEWRAQFDMEVLDQLATEFEAWEVSGRNRHTTCSNFKEVIGKALAWPHGIVMRELQVRKMIPESESDQMLAINSFSHLMDIVQSTYRLALQEDPAALWPELDYQQVEHAFRNHMSERTNLMPIASLFEAIEELGFEELVMTGVAEQRWLGAITKRALQDSSPRSPRSSVSGKRLQFDGGQLLCLDDFCRIATLSLHERVRDRRIELLGQERKVAQEAGFGLLEVEDLRELYRTFQKLKSRETAGLIGTVGKGVVDRLVYLFKGCAVQVLTLVELAQLRAIIKSVPGGASQAGDDAPFPVFMAWMQAVFGQGLAGLSFKASGNIDLEVLDGREGLIAALLRELLFLDVEKKSANAKDAQEPGLPCSGLNTTSAVSQKPQRRMSVAGGKAPPGGRRASFCLAFAMPIRSSSK</sequence>
<feature type="region of interest" description="Disordered" evidence="1">
    <location>
        <begin position="732"/>
        <end position="768"/>
    </location>
</feature>
<accession>A0A813KWT7</accession>
<evidence type="ECO:0000313" key="2">
    <source>
        <dbReference type="EMBL" id="CAE8714647.1"/>
    </source>
</evidence>
<name>A0A813KWT7_POLGL</name>
<reference evidence="2" key="1">
    <citation type="submission" date="2021-02" db="EMBL/GenBank/DDBJ databases">
        <authorList>
            <person name="Dougan E. K."/>
            <person name="Rhodes N."/>
            <person name="Thang M."/>
            <person name="Chan C."/>
        </authorList>
    </citation>
    <scope>NUCLEOTIDE SEQUENCE</scope>
</reference>
<protein>
    <submittedName>
        <fullName evidence="2">Uncharacterized protein</fullName>
    </submittedName>
</protein>
<evidence type="ECO:0000313" key="3">
    <source>
        <dbReference type="Proteomes" id="UP000626109"/>
    </source>
</evidence>
<feature type="region of interest" description="Disordered" evidence="1">
    <location>
        <begin position="285"/>
        <end position="324"/>
    </location>
</feature>
<dbReference type="EMBL" id="CAJNNW010032661">
    <property type="protein sequence ID" value="CAE8714647.1"/>
    <property type="molecule type" value="Genomic_DNA"/>
</dbReference>
<feature type="compositionally biased region" description="Basic residues" evidence="1">
    <location>
        <begin position="142"/>
        <end position="151"/>
    </location>
</feature>
<feature type="compositionally biased region" description="Polar residues" evidence="1">
    <location>
        <begin position="743"/>
        <end position="753"/>
    </location>
</feature>
<evidence type="ECO:0000256" key="1">
    <source>
        <dbReference type="SAM" id="MobiDB-lite"/>
    </source>
</evidence>
<feature type="compositionally biased region" description="Polar residues" evidence="1">
    <location>
        <begin position="263"/>
        <end position="274"/>
    </location>
</feature>
<feature type="compositionally biased region" description="Acidic residues" evidence="1">
    <location>
        <begin position="304"/>
        <end position="316"/>
    </location>
</feature>
<feature type="compositionally biased region" description="Low complexity" evidence="1">
    <location>
        <begin position="95"/>
        <end position="113"/>
    </location>
</feature>
<feature type="region of interest" description="Disordered" evidence="1">
    <location>
        <begin position="258"/>
        <end position="277"/>
    </location>
</feature>
<dbReference type="Proteomes" id="UP000626109">
    <property type="component" value="Unassembled WGS sequence"/>
</dbReference>
<feature type="region of interest" description="Disordered" evidence="1">
    <location>
        <begin position="83"/>
        <end position="124"/>
    </location>
</feature>
<comment type="caution">
    <text evidence="2">The sequence shown here is derived from an EMBL/GenBank/DDBJ whole genome shotgun (WGS) entry which is preliminary data.</text>
</comment>
<gene>
    <name evidence="2" type="ORF">PGLA2088_LOCUS38117</name>
</gene>
<organism evidence="2 3">
    <name type="scientific">Polarella glacialis</name>
    <name type="common">Dinoflagellate</name>
    <dbReference type="NCBI Taxonomy" id="89957"/>
    <lineage>
        <taxon>Eukaryota</taxon>
        <taxon>Sar</taxon>
        <taxon>Alveolata</taxon>
        <taxon>Dinophyceae</taxon>
        <taxon>Suessiales</taxon>
        <taxon>Suessiaceae</taxon>
        <taxon>Polarella</taxon>
    </lineage>
</organism>
<proteinExistence type="predicted"/>
<dbReference type="AlphaFoldDB" id="A0A813KWT7"/>
<feature type="region of interest" description="Disordered" evidence="1">
    <location>
        <begin position="142"/>
        <end position="164"/>
    </location>
</feature>